<reference evidence="3" key="1">
    <citation type="journal article" date="2011" name="Stand. Genomic Sci.">
        <title>Genome sequence of the filamentous, gliding Thiothrix nivea neotype strain (JP2(T)).</title>
        <authorList>
            <person name="Lapidus A."/>
            <person name="Nolan M."/>
            <person name="Lucas S."/>
            <person name="Glavina Del Rio T."/>
            <person name="Tice H."/>
            <person name="Cheng J.F."/>
            <person name="Tapia R."/>
            <person name="Han C."/>
            <person name="Goodwin L."/>
            <person name="Pitluck S."/>
            <person name="Liolios K."/>
            <person name="Pagani I."/>
            <person name="Ivanova N."/>
            <person name="Huntemann M."/>
            <person name="Mavromatis K."/>
            <person name="Mikhailova N."/>
            <person name="Pati A."/>
            <person name="Chen A."/>
            <person name="Palaniappan K."/>
            <person name="Land M."/>
            <person name="Brambilla E.M."/>
            <person name="Rohde M."/>
            <person name="Abt B."/>
            <person name="Verbarg S."/>
            <person name="Goker M."/>
            <person name="Bristow J."/>
            <person name="Eisen J.A."/>
            <person name="Markowitz V."/>
            <person name="Hugenholtz P."/>
            <person name="Kyrpides N.C."/>
            <person name="Klenk H.P."/>
            <person name="Woyke T."/>
        </authorList>
    </citation>
    <scope>NUCLEOTIDE SEQUENCE [LARGE SCALE GENOMIC DNA]</scope>
    <source>
        <strain evidence="3">ATCC 35100 / DSM 5205 / JP2</strain>
    </source>
</reference>
<proteinExistence type="predicted"/>
<accession>A0A656HKR2</accession>
<gene>
    <name evidence="2" type="ORF">Thini_3378</name>
</gene>
<dbReference type="InterPro" id="IPR011335">
    <property type="entry name" value="Restrct_endonuc-II-like"/>
</dbReference>
<dbReference type="AlphaFoldDB" id="A0A656HKR2"/>
<dbReference type="EMBL" id="JH651384">
    <property type="protein sequence ID" value="EIJ35890.1"/>
    <property type="molecule type" value="Genomic_DNA"/>
</dbReference>
<sequence length="192" mass="22211">MTAAEKLKERFTYGDYRQWPQDERWELIDGVAYMMAAPSRLHQLFAFEMGFQIRAYLADRRCSVYSAPFDIRLPKQDEADDDVDTTVQPDVAVICDRNKLDDKGCRGAPDWAIEVLSPSTAIKDMDTKRQLYEKHGVKEYWIVHPTDHWLMIYTLNDGGQYNPHPHLVGLEEPTPVGLFPDLSIDWGFTREA</sequence>
<dbReference type="PANTHER" id="PTHR36558">
    <property type="entry name" value="GLR1098 PROTEIN"/>
    <property type="match status" value="1"/>
</dbReference>
<dbReference type="InterPro" id="IPR012296">
    <property type="entry name" value="Nuclease_put_TT1808"/>
</dbReference>
<organism evidence="2 3">
    <name type="scientific">Thiothrix nivea (strain ATCC 35100 / DSM 5205 / JP2)</name>
    <dbReference type="NCBI Taxonomy" id="870187"/>
    <lineage>
        <taxon>Bacteria</taxon>
        <taxon>Pseudomonadati</taxon>
        <taxon>Pseudomonadota</taxon>
        <taxon>Gammaproteobacteria</taxon>
        <taxon>Thiotrichales</taxon>
        <taxon>Thiotrichaceae</taxon>
        <taxon>Thiothrix</taxon>
    </lineage>
</organism>
<evidence type="ECO:0000313" key="2">
    <source>
        <dbReference type="EMBL" id="EIJ35890.1"/>
    </source>
</evidence>
<dbReference type="Proteomes" id="UP000005317">
    <property type="component" value="Unassembled WGS sequence"/>
</dbReference>
<keyword evidence="3" id="KW-1185">Reference proteome</keyword>
<evidence type="ECO:0000313" key="3">
    <source>
        <dbReference type="Proteomes" id="UP000005317"/>
    </source>
</evidence>
<dbReference type="PANTHER" id="PTHR36558:SF1">
    <property type="entry name" value="RESTRICTION ENDONUCLEASE DOMAIN-CONTAINING PROTEIN-RELATED"/>
    <property type="match status" value="1"/>
</dbReference>
<dbReference type="SUPFAM" id="SSF52980">
    <property type="entry name" value="Restriction endonuclease-like"/>
    <property type="match status" value="1"/>
</dbReference>
<evidence type="ECO:0000259" key="1">
    <source>
        <dbReference type="Pfam" id="PF05685"/>
    </source>
</evidence>
<dbReference type="CDD" id="cd06260">
    <property type="entry name" value="DUF820-like"/>
    <property type="match status" value="1"/>
</dbReference>
<protein>
    <recommendedName>
        <fullName evidence="1">Putative restriction endonuclease domain-containing protein</fullName>
    </recommendedName>
</protein>
<name>A0A656HKR2_THINJ</name>
<dbReference type="RefSeq" id="WP_002709784.1">
    <property type="nucleotide sequence ID" value="NZ_JH651384.1"/>
</dbReference>
<dbReference type="OrthoDB" id="9799703at2"/>
<dbReference type="Gene3D" id="3.90.1570.10">
    <property type="entry name" value="tt1808, chain A"/>
    <property type="match status" value="1"/>
</dbReference>
<dbReference type="InterPro" id="IPR008538">
    <property type="entry name" value="Uma2"/>
</dbReference>
<feature type="domain" description="Putative restriction endonuclease" evidence="1">
    <location>
        <begin position="15"/>
        <end position="185"/>
    </location>
</feature>
<dbReference type="Pfam" id="PF05685">
    <property type="entry name" value="Uma2"/>
    <property type="match status" value="1"/>
</dbReference>